<accession>G0M6S7</accession>
<keyword evidence="1" id="KW-0472">Membrane</keyword>
<sequence length="101" mass="11747">MRFMILSRVSVCCNVGSPPTSHEKLFYYHVLCPERNHQLISLRLFRFSMLQKVCCVSHTIIPLQNFCLPFLPPRFIILHQMAVIICALFAVYNRVKSTTAF</sequence>
<keyword evidence="1" id="KW-0812">Transmembrane</keyword>
<gene>
    <name evidence="2" type="ORF">CAEBREN_30640</name>
</gene>
<evidence type="ECO:0000313" key="3">
    <source>
        <dbReference type="Proteomes" id="UP000008068"/>
    </source>
</evidence>
<name>G0M6S7_CAEBE</name>
<reference evidence="3" key="1">
    <citation type="submission" date="2011-07" db="EMBL/GenBank/DDBJ databases">
        <authorList>
            <consortium name="Caenorhabditis brenneri Sequencing and Analysis Consortium"/>
            <person name="Wilson R.K."/>
        </authorList>
    </citation>
    <scope>NUCLEOTIDE SEQUENCE [LARGE SCALE GENOMIC DNA]</scope>
    <source>
        <strain evidence="3">PB2801</strain>
    </source>
</reference>
<protein>
    <submittedName>
        <fullName evidence="2">Uncharacterized protein</fullName>
    </submittedName>
</protein>
<dbReference type="InParanoid" id="G0M6S7"/>
<feature type="transmembrane region" description="Helical" evidence="1">
    <location>
        <begin position="75"/>
        <end position="92"/>
    </location>
</feature>
<evidence type="ECO:0000313" key="2">
    <source>
        <dbReference type="EMBL" id="EGT29974.1"/>
    </source>
</evidence>
<keyword evidence="1" id="KW-1133">Transmembrane helix</keyword>
<dbReference type="EMBL" id="GL379786">
    <property type="protein sequence ID" value="EGT29974.1"/>
    <property type="molecule type" value="Genomic_DNA"/>
</dbReference>
<keyword evidence="3" id="KW-1185">Reference proteome</keyword>
<dbReference type="HOGENOM" id="CLU_2294139_0_0_1"/>
<dbReference type="AlphaFoldDB" id="G0M6S7"/>
<dbReference type="Proteomes" id="UP000008068">
    <property type="component" value="Unassembled WGS sequence"/>
</dbReference>
<organism evidence="3">
    <name type="scientific">Caenorhabditis brenneri</name>
    <name type="common">Nematode worm</name>
    <dbReference type="NCBI Taxonomy" id="135651"/>
    <lineage>
        <taxon>Eukaryota</taxon>
        <taxon>Metazoa</taxon>
        <taxon>Ecdysozoa</taxon>
        <taxon>Nematoda</taxon>
        <taxon>Chromadorea</taxon>
        <taxon>Rhabditida</taxon>
        <taxon>Rhabditina</taxon>
        <taxon>Rhabditomorpha</taxon>
        <taxon>Rhabditoidea</taxon>
        <taxon>Rhabditidae</taxon>
        <taxon>Peloderinae</taxon>
        <taxon>Caenorhabditis</taxon>
    </lineage>
</organism>
<evidence type="ECO:0000256" key="1">
    <source>
        <dbReference type="SAM" id="Phobius"/>
    </source>
</evidence>
<proteinExistence type="predicted"/>